<evidence type="ECO:0000313" key="4">
    <source>
        <dbReference type="Proteomes" id="UP001145353"/>
    </source>
</evidence>
<organism evidence="3 4">
    <name type="scientific">Chromohalobacter moromii</name>
    <dbReference type="NCBI Taxonomy" id="2860329"/>
    <lineage>
        <taxon>Bacteria</taxon>
        <taxon>Pseudomonadati</taxon>
        <taxon>Pseudomonadota</taxon>
        <taxon>Gammaproteobacteria</taxon>
        <taxon>Oceanospirillales</taxon>
        <taxon>Halomonadaceae</taxon>
        <taxon>Chromohalobacter</taxon>
    </lineage>
</organism>
<keyword evidence="4" id="KW-1185">Reference proteome</keyword>
<keyword evidence="2" id="KW-1133">Transmembrane helix</keyword>
<feature type="compositionally biased region" description="Polar residues" evidence="1">
    <location>
        <begin position="19"/>
        <end position="32"/>
    </location>
</feature>
<dbReference type="AlphaFoldDB" id="A0A9X3B7V5"/>
<feature type="transmembrane region" description="Helical" evidence="2">
    <location>
        <begin position="158"/>
        <end position="176"/>
    </location>
</feature>
<sequence length="180" mass="18837">MNQNGYTDMGGGSSSSSSDKTYNTTNVSQQAEGANVYGKNNRVLVQRADAVTLDNIAKALESGTREITGNAAEMSDGAFDLADEISKTSRDINQDSLDFAEGVNSDSLGLAGDAMTGMQQLAREVAQAGENGTQRAMDFVSDYTQREQVGNAGDATKTVIYVAAFASVALVGIAWASKRG</sequence>
<gene>
    <name evidence="3" type="ORF">KZO87_14465</name>
</gene>
<dbReference type="Proteomes" id="UP001145353">
    <property type="component" value="Unassembled WGS sequence"/>
</dbReference>
<evidence type="ECO:0000313" key="3">
    <source>
        <dbReference type="EMBL" id="MCT8506578.1"/>
    </source>
</evidence>
<name>A0A9X3B7V5_9GAMM</name>
<accession>A0A9X3B7V5</accession>
<evidence type="ECO:0000256" key="2">
    <source>
        <dbReference type="SAM" id="Phobius"/>
    </source>
</evidence>
<evidence type="ECO:0000256" key="1">
    <source>
        <dbReference type="SAM" id="MobiDB-lite"/>
    </source>
</evidence>
<keyword evidence="2" id="KW-0812">Transmembrane</keyword>
<dbReference type="EMBL" id="JAHXDE010000006">
    <property type="protein sequence ID" value="MCT8506578.1"/>
    <property type="molecule type" value="Genomic_DNA"/>
</dbReference>
<reference evidence="3" key="1">
    <citation type="submission" date="2021-07" db="EMBL/GenBank/DDBJ databases">
        <authorList>
            <person name="Luelf R.H."/>
        </authorList>
    </citation>
    <scope>NUCLEOTIDE SEQUENCE</scope>
    <source>
        <strain evidence="3">TMW 2.2304</strain>
    </source>
</reference>
<proteinExistence type="predicted"/>
<comment type="caution">
    <text evidence="3">The sequence shown here is derived from an EMBL/GenBank/DDBJ whole genome shotgun (WGS) entry which is preliminary data.</text>
</comment>
<feature type="region of interest" description="Disordered" evidence="1">
    <location>
        <begin position="1"/>
        <end position="33"/>
    </location>
</feature>
<keyword evidence="2" id="KW-0472">Membrane</keyword>
<reference evidence="3" key="2">
    <citation type="journal article" date="2022" name="Syst. Appl. Microbiol.">
        <title>Chromohalobacter moromii sp. nov., a moderately halophilic bacterium isolated from lupine-based moromi fermentation.</title>
        <authorList>
            <person name="Lulf R.H."/>
            <person name="Hilgarth M."/>
            <person name="Ehrmann M.A."/>
        </authorList>
    </citation>
    <scope>NUCLEOTIDE SEQUENCE</scope>
    <source>
        <strain evidence="3">TMW 2.2304</strain>
    </source>
</reference>
<dbReference type="RefSeq" id="WP_139312375.1">
    <property type="nucleotide sequence ID" value="NZ_JAHXCZ010000006.1"/>
</dbReference>
<protein>
    <submittedName>
        <fullName evidence="3">Uncharacterized protein</fullName>
    </submittedName>
</protein>